<gene>
    <name evidence="1" type="ORF">IHQ72_11445</name>
</gene>
<dbReference type="EMBL" id="CP062229">
    <property type="protein sequence ID" value="UVC17646.1"/>
    <property type="molecule type" value="Genomic_DNA"/>
</dbReference>
<sequence>MPDRAGPVERGKVDAKKLAVPVAKTRSKKQVPLMPFSTDRQVVLTV</sequence>
<protein>
    <submittedName>
        <fullName evidence="1">Uncharacterized protein</fullName>
    </submittedName>
</protein>
<proteinExistence type="predicted"/>
<evidence type="ECO:0000313" key="1">
    <source>
        <dbReference type="EMBL" id="UVC17646.1"/>
    </source>
</evidence>
<keyword evidence="2" id="KW-1185">Reference proteome</keyword>
<dbReference type="Proteomes" id="UP001058098">
    <property type="component" value="Chromosome"/>
</dbReference>
<evidence type="ECO:0000313" key="2">
    <source>
        <dbReference type="Proteomes" id="UP001058098"/>
    </source>
</evidence>
<organism evidence="1 2">
    <name type="scientific">Mesorhizobium onobrychidis</name>
    <dbReference type="NCBI Taxonomy" id="2775404"/>
    <lineage>
        <taxon>Bacteria</taxon>
        <taxon>Pseudomonadati</taxon>
        <taxon>Pseudomonadota</taxon>
        <taxon>Alphaproteobacteria</taxon>
        <taxon>Hyphomicrobiales</taxon>
        <taxon>Phyllobacteriaceae</taxon>
        <taxon>Mesorhizobium</taxon>
    </lineage>
</organism>
<accession>A0ABY5R2D3</accession>
<reference evidence="1" key="1">
    <citation type="submission" date="2020-09" db="EMBL/GenBank/DDBJ databases">
        <title>Rhizobia associated with sainfoin plants.</title>
        <authorList>
            <person name="Asharfi S."/>
            <person name="Kuzmanovic N."/>
            <person name="Bunk B."/>
            <person name="Sproeer C."/>
            <person name="Becker M."/>
            <person name="Thuenen T."/>
        </authorList>
    </citation>
    <scope>NUCLEOTIDE SEQUENCE</scope>
    <source>
        <strain evidence="1">OM4</strain>
    </source>
</reference>
<name>A0ABY5R2D3_9HYPH</name>